<keyword evidence="6" id="KW-0812">Transmembrane</keyword>
<dbReference type="GO" id="GO:0016562">
    <property type="term" value="P:protein import into peroxisome matrix, receptor recycling"/>
    <property type="evidence" value="ECO:0007669"/>
    <property type="project" value="UniProtKB-ARBA"/>
</dbReference>
<dbReference type="Proteomes" id="UP000053890">
    <property type="component" value="Unassembled WGS sequence"/>
</dbReference>
<evidence type="ECO:0000256" key="9">
    <source>
        <dbReference type="ARBA" id="ARBA00022786"/>
    </source>
</evidence>
<proteinExistence type="inferred from homology"/>
<organism evidence="20 21">
    <name type="scientific">Rhodotorula graminis (strain WP1)</name>
    <dbReference type="NCBI Taxonomy" id="578459"/>
    <lineage>
        <taxon>Eukaryota</taxon>
        <taxon>Fungi</taxon>
        <taxon>Dikarya</taxon>
        <taxon>Basidiomycota</taxon>
        <taxon>Pucciniomycotina</taxon>
        <taxon>Microbotryomycetes</taxon>
        <taxon>Sporidiobolales</taxon>
        <taxon>Sporidiobolaceae</taxon>
        <taxon>Rhodotorula</taxon>
    </lineage>
</organism>
<evidence type="ECO:0000256" key="4">
    <source>
        <dbReference type="ARBA" id="ARBA00022448"/>
    </source>
</evidence>
<dbReference type="GO" id="GO:0008270">
    <property type="term" value="F:zinc ion binding"/>
    <property type="evidence" value="ECO:0007669"/>
    <property type="project" value="UniProtKB-KW"/>
</dbReference>
<evidence type="ECO:0000256" key="3">
    <source>
        <dbReference type="ARBA" id="ARBA00008704"/>
    </source>
</evidence>
<dbReference type="AlphaFoldDB" id="A0A194SC28"/>
<keyword evidence="14" id="KW-0576">Peroxisome</keyword>
<dbReference type="GO" id="GO:0061630">
    <property type="term" value="F:ubiquitin protein ligase activity"/>
    <property type="evidence" value="ECO:0007669"/>
    <property type="project" value="UniProtKB-EC"/>
</dbReference>
<dbReference type="RefSeq" id="XP_018274206.1">
    <property type="nucleotide sequence ID" value="XM_018415436.1"/>
</dbReference>
<dbReference type="EC" id="2.3.2.36" evidence="17"/>
<feature type="region of interest" description="Disordered" evidence="18">
    <location>
        <begin position="1"/>
        <end position="26"/>
    </location>
</feature>
<dbReference type="PANTHER" id="PTHR48178">
    <property type="entry name" value="PEROXISOME BIOGENESIS FACTOR 2"/>
    <property type="match status" value="1"/>
</dbReference>
<dbReference type="STRING" id="578459.A0A194SC28"/>
<feature type="compositionally biased region" description="Low complexity" evidence="18">
    <location>
        <begin position="1"/>
        <end position="13"/>
    </location>
</feature>
<accession>A0A194SC28</accession>
<protein>
    <recommendedName>
        <fullName evidence="17">RING-type E3 ubiquitin transferase (cysteine targeting)</fullName>
        <ecNumber evidence="17">2.3.2.36</ecNumber>
    </recommendedName>
    <alternativeName>
        <fullName evidence="15">Peroxin-2</fullName>
    </alternativeName>
</protein>
<evidence type="ECO:0000256" key="12">
    <source>
        <dbReference type="ARBA" id="ARBA00022989"/>
    </source>
</evidence>
<gene>
    <name evidence="20" type="ORF">RHOBADRAFT_50663</name>
</gene>
<evidence type="ECO:0000256" key="18">
    <source>
        <dbReference type="SAM" id="MobiDB-lite"/>
    </source>
</evidence>
<evidence type="ECO:0000256" key="13">
    <source>
        <dbReference type="ARBA" id="ARBA00023136"/>
    </source>
</evidence>
<feature type="region of interest" description="Disordered" evidence="18">
    <location>
        <begin position="453"/>
        <end position="486"/>
    </location>
</feature>
<keyword evidence="21" id="KW-1185">Reference proteome</keyword>
<dbReference type="GeneID" id="28975884"/>
<comment type="similarity">
    <text evidence="3">Belongs to the pex2/pex10/pex12 family.</text>
</comment>
<evidence type="ECO:0000259" key="19">
    <source>
        <dbReference type="Pfam" id="PF04757"/>
    </source>
</evidence>
<keyword evidence="8" id="KW-0863">Zinc-finger</keyword>
<keyword evidence="13" id="KW-0472">Membrane</keyword>
<evidence type="ECO:0000256" key="11">
    <source>
        <dbReference type="ARBA" id="ARBA00022927"/>
    </source>
</evidence>
<evidence type="ECO:0000313" key="21">
    <source>
        <dbReference type="Proteomes" id="UP000053890"/>
    </source>
</evidence>
<evidence type="ECO:0000256" key="10">
    <source>
        <dbReference type="ARBA" id="ARBA00022833"/>
    </source>
</evidence>
<comment type="pathway">
    <text evidence="2">Protein modification; protein ubiquitination.</text>
</comment>
<keyword evidence="5" id="KW-0808">Transferase</keyword>
<evidence type="ECO:0000256" key="7">
    <source>
        <dbReference type="ARBA" id="ARBA00022723"/>
    </source>
</evidence>
<comment type="subcellular location">
    <subcellularLocation>
        <location evidence="1">Peroxisome membrane</location>
        <topology evidence="1">Multi-pass membrane protein</topology>
    </subcellularLocation>
</comment>
<reference evidence="20 21" key="1">
    <citation type="journal article" date="2015" name="Front. Microbiol.">
        <title>Genome sequence of the plant growth promoting endophytic yeast Rhodotorula graminis WP1.</title>
        <authorList>
            <person name="Firrincieli A."/>
            <person name="Otillar R."/>
            <person name="Salamov A."/>
            <person name="Schmutz J."/>
            <person name="Khan Z."/>
            <person name="Redman R.S."/>
            <person name="Fleck N.D."/>
            <person name="Lindquist E."/>
            <person name="Grigoriev I.V."/>
            <person name="Doty S.L."/>
        </authorList>
    </citation>
    <scope>NUCLEOTIDE SEQUENCE [LARGE SCALE GENOMIC DNA]</scope>
    <source>
        <strain evidence="20 21">WP1</strain>
    </source>
</reference>
<dbReference type="GO" id="GO:0016567">
    <property type="term" value="P:protein ubiquitination"/>
    <property type="evidence" value="ECO:0007669"/>
    <property type="project" value="UniProtKB-ARBA"/>
</dbReference>
<keyword evidence="9" id="KW-0833">Ubl conjugation pathway</keyword>
<evidence type="ECO:0000256" key="5">
    <source>
        <dbReference type="ARBA" id="ARBA00022679"/>
    </source>
</evidence>
<evidence type="ECO:0000313" key="20">
    <source>
        <dbReference type="EMBL" id="KPV78157.1"/>
    </source>
</evidence>
<keyword evidence="12" id="KW-1133">Transmembrane helix</keyword>
<dbReference type="OMA" id="CQPWNGD"/>
<dbReference type="PANTHER" id="PTHR48178:SF1">
    <property type="entry name" value="PEROXISOME BIOGENESIS FACTOR 2"/>
    <property type="match status" value="1"/>
</dbReference>
<keyword evidence="11" id="KW-0653">Protein transport</keyword>
<keyword evidence="7" id="KW-0479">Metal-binding</keyword>
<feature type="domain" description="Pex N-terminal" evidence="19">
    <location>
        <begin position="61"/>
        <end position="298"/>
    </location>
</feature>
<dbReference type="OrthoDB" id="1701437at2759"/>
<sequence>MSSPAPQAGPSSARTPDLDRFWHPPPPSTARLPALRATLAKVPSPALRISRVAQLDASLLDGELEGILHAPVKAALDGVRPAGARSFEPEFLALLRLAILRMSLWDRGATYGSTLQNLRYRNEGRHAKGLQGAATDSTLSRVQKFAYTLLVVVPPYLHSRLQDQMLTSSWADEPLPRSWFALVDLRRLLKRGARRDDEMIQWRREWKRTGWELLGVAERLSAVLGLANFLVFLYNGRYRTLIDRVLQMRLVYSQRAFVPNVSFEFLNRQLVWEAFTEFLLFLLPLVNMHRLRLRLTKAVSSRASKSTALRLLASALPAPVAGTLGLSSLRSSSSSSNNTGPLAPSDKPHGPLAFLPPHTCPVCYSRSTAPPTHLPSASFADPTLPSASLLHHTGGAGGPAAGDGDTSVKVPYVADCRFACRYCYYCVVGALAKADDEADDAWTCLRCGEEVHGARREEVEPAQDDEEEEEEEDERAGGASADGPEP</sequence>
<evidence type="ECO:0000256" key="1">
    <source>
        <dbReference type="ARBA" id="ARBA00004585"/>
    </source>
</evidence>
<keyword evidence="10" id="KW-0862">Zinc</keyword>
<feature type="compositionally biased region" description="Acidic residues" evidence="18">
    <location>
        <begin position="460"/>
        <end position="474"/>
    </location>
</feature>
<dbReference type="InterPro" id="IPR006845">
    <property type="entry name" value="Pex_N"/>
</dbReference>
<evidence type="ECO:0000256" key="16">
    <source>
        <dbReference type="ARBA" id="ARBA00034438"/>
    </source>
</evidence>
<comment type="catalytic activity">
    <reaction evidence="16">
        <text>[E2 ubiquitin-conjugating enzyme]-S-ubiquitinyl-L-cysteine + [acceptor protein]-L-cysteine = [E2 ubiquitin-conjugating enzyme]-L-cysteine + [acceptor protein]-S-ubiquitinyl-L-cysteine.</text>
        <dbReference type="EC" id="2.3.2.36"/>
    </reaction>
</comment>
<evidence type="ECO:0000256" key="2">
    <source>
        <dbReference type="ARBA" id="ARBA00004906"/>
    </source>
</evidence>
<keyword evidence="4" id="KW-0813">Transport</keyword>
<dbReference type="EMBL" id="KQ474073">
    <property type="protein sequence ID" value="KPV78157.1"/>
    <property type="molecule type" value="Genomic_DNA"/>
</dbReference>
<dbReference type="GO" id="GO:0005778">
    <property type="term" value="C:peroxisomal membrane"/>
    <property type="evidence" value="ECO:0007669"/>
    <property type="project" value="UniProtKB-SubCell"/>
</dbReference>
<dbReference type="Pfam" id="PF04757">
    <property type="entry name" value="Pex2_Pex12"/>
    <property type="match status" value="1"/>
</dbReference>
<evidence type="ECO:0000256" key="15">
    <source>
        <dbReference type="ARBA" id="ARBA00032511"/>
    </source>
</evidence>
<dbReference type="InterPro" id="IPR025654">
    <property type="entry name" value="PEX2/10"/>
</dbReference>
<evidence type="ECO:0000256" key="8">
    <source>
        <dbReference type="ARBA" id="ARBA00022771"/>
    </source>
</evidence>
<evidence type="ECO:0000256" key="17">
    <source>
        <dbReference type="ARBA" id="ARBA00034523"/>
    </source>
</evidence>
<name>A0A194SC28_RHOGW</name>
<evidence type="ECO:0000256" key="14">
    <source>
        <dbReference type="ARBA" id="ARBA00023140"/>
    </source>
</evidence>
<evidence type="ECO:0000256" key="6">
    <source>
        <dbReference type="ARBA" id="ARBA00022692"/>
    </source>
</evidence>